<dbReference type="EMBL" id="CAJJDN010000009">
    <property type="protein sequence ID" value="CAD8055103.1"/>
    <property type="molecule type" value="Genomic_DNA"/>
</dbReference>
<gene>
    <name evidence="2" type="ORF">PSON_ATCC_30995.1.T0090073</name>
</gene>
<dbReference type="PROSITE" id="PS50011">
    <property type="entry name" value="PROTEIN_KINASE_DOM"/>
    <property type="match status" value="1"/>
</dbReference>
<evidence type="ECO:0000259" key="1">
    <source>
        <dbReference type="PROSITE" id="PS50011"/>
    </source>
</evidence>
<evidence type="ECO:0000313" key="3">
    <source>
        <dbReference type="Proteomes" id="UP000692954"/>
    </source>
</evidence>
<dbReference type="InterPro" id="IPR000719">
    <property type="entry name" value="Prot_kinase_dom"/>
</dbReference>
<proteinExistence type="predicted"/>
<comment type="caution">
    <text evidence="2">The sequence shown here is derived from an EMBL/GenBank/DDBJ whole genome shotgun (WGS) entry which is preliminary data.</text>
</comment>
<dbReference type="GO" id="GO:0005524">
    <property type="term" value="F:ATP binding"/>
    <property type="evidence" value="ECO:0007669"/>
    <property type="project" value="InterPro"/>
</dbReference>
<evidence type="ECO:0000313" key="2">
    <source>
        <dbReference type="EMBL" id="CAD8055103.1"/>
    </source>
</evidence>
<organism evidence="2 3">
    <name type="scientific">Paramecium sonneborni</name>
    <dbReference type="NCBI Taxonomy" id="65129"/>
    <lineage>
        <taxon>Eukaryota</taxon>
        <taxon>Sar</taxon>
        <taxon>Alveolata</taxon>
        <taxon>Ciliophora</taxon>
        <taxon>Intramacronucleata</taxon>
        <taxon>Oligohymenophorea</taxon>
        <taxon>Peniculida</taxon>
        <taxon>Parameciidae</taxon>
        <taxon>Paramecium</taxon>
    </lineage>
</organism>
<dbReference type="Proteomes" id="UP000692954">
    <property type="component" value="Unassembled WGS sequence"/>
</dbReference>
<keyword evidence="3" id="KW-1185">Reference proteome</keyword>
<dbReference type="OrthoDB" id="301531at2759"/>
<protein>
    <recommendedName>
        <fullName evidence="1">Protein kinase domain-containing protein</fullName>
    </recommendedName>
</protein>
<dbReference type="AlphaFoldDB" id="A0A8S1KLQ2"/>
<accession>A0A8S1KLQ2</accession>
<reference evidence="2" key="1">
    <citation type="submission" date="2021-01" db="EMBL/GenBank/DDBJ databases">
        <authorList>
            <consortium name="Genoscope - CEA"/>
            <person name="William W."/>
        </authorList>
    </citation>
    <scope>NUCLEOTIDE SEQUENCE</scope>
</reference>
<feature type="domain" description="Protein kinase" evidence="1">
    <location>
        <begin position="1"/>
        <end position="217"/>
    </location>
</feature>
<dbReference type="GO" id="GO:0004672">
    <property type="term" value="F:protein kinase activity"/>
    <property type="evidence" value="ECO:0007669"/>
    <property type="project" value="InterPro"/>
</dbReference>
<name>A0A8S1KLQ2_9CILI</name>
<sequence>MDQKLQTSGPLSEQQVSTLFYFLDKEKRKIIKNDKNKSENSHIRTLTWYGMKDSKLEIMVGEKQAESLEEWLKNQRSINYWDILSQLLQGIYQIHKLGFIGRCIRWEDIRVVQGILIYKNFGYCDRLVKAPENVYLKFSTFETDLWLVGAIMWKIVSKKNIYDENQGIDPKNINLTFNFNVNDSGLDPELYELLKQMLQIYQIQRIPLPQIFQHKKLNLTIEQKQVMSEFYKNFQLKHLLSQRKNQFKRNYLIYIQDIKPLQLFFYYLEECSILKYFYQTYLEIQLLNLAYHISFYFPNQNQNILNEINTLIIKKIVILSSNLKQQILFPQLPIQFRGQEEKFINDPYYKQLKQKIVEQQNKLDKINDQMSQNNEFLTIQDINSKFNSYTIDGIQSIMSILLVNILKKSFINQKDFLFIKSMTLEEMFEYEVKERLI</sequence>